<dbReference type="PANTHER" id="PTHR30572:SF4">
    <property type="entry name" value="ABC TRANSPORTER PERMEASE YTRF"/>
    <property type="match status" value="1"/>
</dbReference>
<dbReference type="InterPro" id="IPR050250">
    <property type="entry name" value="Macrolide_Exporter_MacB"/>
</dbReference>
<evidence type="ECO:0000313" key="11">
    <source>
        <dbReference type="Proteomes" id="UP000055060"/>
    </source>
</evidence>
<dbReference type="RefSeq" id="WP_075072313.1">
    <property type="nucleotide sequence ID" value="NZ_DF967972.1"/>
</dbReference>
<keyword evidence="4 7" id="KW-1133">Transmembrane helix</keyword>
<feature type="transmembrane region" description="Helical" evidence="7">
    <location>
        <begin position="288"/>
        <end position="312"/>
    </location>
</feature>
<evidence type="ECO:0000256" key="6">
    <source>
        <dbReference type="ARBA" id="ARBA00038076"/>
    </source>
</evidence>
<dbReference type="Proteomes" id="UP000055060">
    <property type="component" value="Unassembled WGS sequence"/>
</dbReference>
<feature type="transmembrane region" description="Helical" evidence="7">
    <location>
        <begin position="340"/>
        <end position="363"/>
    </location>
</feature>
<feature type="domain" description="MacB-like periplasmic core" evidence="9">
    <location>
        <begin position="21"/>
        <end position="250"/>
    </location>
</feature>
<keyword evidence="11" id="KW-1185">Reference proteome</keyword>
<feature type="transmembrane region" description="Helical" evidence="7">
    <location>
        <begin position="21"/>
        <end position="43"/>
    </location>
</feature>
<dbReference type="InterPro" id="IPR025857">
    <property type="entry name" value="MacB_PCD"/>
</dbReference>
<dbReference type="EMBL" id="DF967972">
    <property type="protein sequence ID" value="GAP12935.1"/>
    <property type="molecule type" value="Genomic_DNA"/>
</dbReference>
<evidence type="ECO:0000259" key="9">
    <source>
        <dbReference type="Pfam" id="PF12704"/>
    </source>
</evidence>
<name>A0A0S7B751_9CHLR</name>
<evidence type="ECO:0000256" key="3">
    <source>
        <dbReference type="ARBA" id="ARBA00022692"/>
    </source>
</evidence>
<evidence type="ECO:0000313" key="10">
    <source>
        <dbReference type="EMBL" id="GAP12935.1"/>
    </source>
</evidence>
<feature type="transmembrane region" description="Helical" evidence="7">
    <location>
        <begin position="375"/>
        <end position="394"/>
    </location>
</feature>
<dbReference type="PANTHER" id="PTHR30572">
    <property type="entry name" value="MEMBRANE COMPONENT OF TRANSPORTER-RELATED"/>
    <property type="match status" value="1"/>
</dbReference>
<keyword evidence="5 7" id="KW-0472">Membrane</keyword>
<reference evidence="10" key="1">
    <citation type="submission" date="2015-07" db="EMBL/GenBank/DDBJ databases">
        <title>Draft Genome Sequences of Anaerolinea thermolimosa IMO-1, Bellilinea caldifistulae GOMI-1, Leptolinea tardivitalis YMTK-2, Levilinea saccharolytica KIBI-1,Longilinea arvoryzae KOME-1, Previously Described as Members of the Anaerolineaceae (Chloroflexi).</title>
        <authorList>
            <person name="Sekiguchi Y."/>
            <person name="Ohashi A."/>
            <person name="Matsuura N."/>
            <person name="Tourlousse M.D."/>
        </authorList>
    </citation>
    <scope>NUCLEOTIDE SEQUENCE [LARGE SCALE GENOMIC DNA]</scope>
    <source>
        <strain evidence="10">KOME-1</strain>
    </source>
</reference>
<keyword evidence="2" id="KW-1003">Cell membrane</keyword>
<comment type="similarity">
    <text evidence="6">Belongs to the ABC-4 integral membrane protein family.</text>
</comment>
<evidence type="ECO:0000256" key="4">
    <source>
        <dbReference type="ARBA" id="ARBA00022989"/>
    </source>
</evidence>
<evidence type="ECO:0000256" key="2">
    <source>
        <dbReference type="ARBA" id="ARBA00022475"/>
    </source>
</evidence>
<dbReference type="AlphaFoldDB" id="A0A0S7B751"/>
<accession>A0A0S7B751</accession>
<comment type="subcellular location">
    <subcellularLocation>
        <location evidence="1">Cell membrane</location>
        <topology evidence="1">Multi-pass membrane protein</topology>
    </subcellularLocation>
</comment>
<sequence>MNLKELIKVAWKSVLSNKLRSALTMLGVIIGVAAVIVMVAISAGTEATIAEQINGLGSNLIFISSGFSRGGPGSERTSSSTSLVYDDMDAIKEKINGVAGVSVDQQTTATVKYGTTTLESITIVGTTPDYPTVRDVAVGQGRFFTSTEQERTSKVVVLGSNVAEELFGSEDPLGQTITVSTTKLVVIGVLAPKGIAAGTDYDELIYTPISLVFKKFSPNMFARFMGDTVRQIIVSVDKNADMDNVIEQITLLLNKRHDVTSDTSPFSITTQEDIIQTQESTTASFRTLLAWVAGVSLIVGGIGIMNIMLVSVTERTREIGLRQAVGATPADIRVQFLAEALMLSLMGGLTGVLLGVAGGWLFGKLSDMRTVIAPYSLLLSFTSAAVIGIIFGYLPARKAALLDPIVALRHE</sequence>
<evidence type="ECO:0000259" key="8">
    <source>
        <dbReference type="Pfam" id="PF02687"/>
    </source>
</evidence>
<dbReference type="GO" id="GO:0005886">
    <property type="term" value="C:plasma membrane"/>
    <property type="evidence" value="ECO:0007669"/>
    <property type="project" value="UniProtKB-SubCell"/>
</dbReference>
<protein>
    <submittedName>
        <fullName evidence="10">ABC-type antimicrobial peptide transport system, permease component</fullName>
    </submittedName>
</protein>
<dbReference type="GO" id="GO:0022857">
    <property type="term" value="F:transmembrane transporter activity"/>
    <property type="evidence" value="ECO:0007669"/>
    <property type="project" value="TreeGrafter"/>
</dbReference>
<dbReference type="InterPro" id="IPR003838">
    <property type="entry name" value="ABC3_permease_C"/>
</dbReference>
<gene>
    <name evidence="10" type="ORF">LARV_00675</name>
</gene>
<dbReference type="STRING" id="360412.LARV_00675"/>
<feature type="domain" description="ABC3 transporter permease C-terminal" evidence="8">
    <location>
        <begin position="292"/>
        <end position="400"/>
    </location>
</feature>
<keyword evidence="3 7" id="KW-0812">Transmembrane</keyword>
<evidence type="ECO:0000256" key="7">
    <source>
        <dbReference type="SAM" id="Phobius"/>
    </source>
</evidence>
<proteinExistence type="inferred from homology"/>
<dbReference type="Pfam" id="PF12704">
    <property type="entry name" value="MacB_PCD"/>
    <property type="match status" value="1"/>
</dbReference>
<evidence type="ECO:0000256" key="1">
    <source>
        <dbReference type="ARBA" id="ARBA00004651"/>
    </source>
</evidence>
<organism evidence="10">
    <name type="scientific">Longilinea arvoryzae</name>
    <dbReference type="NCBI Taxonomy" id="360412"/>
    <lineage>
        <taxon>Bacteria</taxon>
        <taxon>Bacillati</taxon>
        <taxon>Chloroflexota</taxon>
        <taxon>Anaerolineae</taxon>
        <taxon>Anaerolineales</taxon>
        <taxon>Anaerolineaceae</taxon>
        <taxon>Longilinea</taxon>
    </lineage>
</organism>
<dbReference type="Pfam" id="PF02687">
    <property type="entry name" value="FtsX"/>
    <property type="match status" value="1"/>
</dbReference>
<evidence type="ECO:0000256" key="5">
    <source>
        <dbReference type="ARBA" id="ARBA00023136"/>
    </source>
</evidence>